<evidence type="ECO:0000313" key="2">
    <source>
        <dbReference type="EMBL" id="QWV96493.1"/>
    </source>
</evidence>
<feature type="domain" description="Doubled CXXCH motif" evidence="1">
    <location>
        <begin position="303"/>
        <end position="353"/>
    </location>
</feature>
<dbReference type="InterPro" id="IPR010177">
    <property type="entry name" value="Paired_CXXCH_1"/>
</dbReference>
<keyword evidence="3" id="KW-1185">Reference proteome</keyword>
<dbReference type="EMBL" id="CP076724">
    <property type="protein sequence ID" value="QWV96493.1"/>
    <property type="molecule type" value="Genomic_DNA"/>
</dbReference>
<feature type="domain" description="Doubled CXXCH motif" evidence="1">
    <location>
        <begin position="144"/>
        <end position="183"/>
    </location>
</feature>
<accession>A0ABX8JFG7</accession>
<gene>
    <name evidence="2" type="ORF">KP005_14075</name>
</gene>
<feature type="domain" description="Doubled CXXCH motif" evidence="1">
    <location>
        <begin position="98"/>
        <end position="135"/>
    </location>
</feature>
<evidence type="ECO:0000313" key="3">
    <source>
        <dbReference type="Proteomes" id="UP000683493"/>
    </source>
</evidence>
<dbReference type="PANTHER" id="PTHR39425:SF1">
    <property type="entry name" value="CYTOCHROME C7-LIKE DOMAIN-CONTAINING PROTEIN"/>
    <property type="match status" value="1"/>
</dbReference>
<dbReference type="NCBIfam" id="TIGR01905">
    <property type="entry name" value="paired_CXXCH_1"/>
    <property type="match status" value="5"/>
</dbReference>
<proteinExistence type="predicted"/>
<name>A0ABX8JFG7_9BACT</name>
<feature type="domain" description="Doubled CXXCH motif" evidence="1">
    <location>
        <begin position="242"/>
        <end position="280"/>
    </location>
</feature>
<feature type="domain" description="Doubled CXXCH motif" evidence="1">
    <location>
        <begin position="193"/>
        <end position="232"/>
    </location>
</feature>
<sequence length="450" mass="49314">MPQKIATSVLLLGIVTYLLVPLSVTTAGAGEAAQKEACVTSSCHANMGKAAFVHGPAAVGECTGCHTKIGKHKFEPIINPGQQCLECHEKLNTMTVVHAPVRMLECVKCHDPHQSPYKYQLRAEGGNLCFLCHSKAIVSGKYLHGPLGVGGCNACHYAHQSPNRKLLIAEGNSLCFTCHTDKAEAFKDKKYMHAPVKEACINCHSPHSSDYRFTLSANGNMDLCYKCHRDKEKAIASATVPHKGVQTDRKCLACHDPHVSDFPKQLVRQPMDLCMSCHDREYNGANGKIANMSVLLGNGSEKHGPIQEKDCSGCHDAHGSNNFRILLESFPQLFYAPYNADNYKLCFMCHQKTIASVETTTTLTGFRNGDQNLHFVHVNKAVKGRTCRACHDAHATNNPKHVRDGVPFAKWQLPIGFKKSANGGACLPGCHQLFSYDRVKPVLNKQVQGK</sequence>
<feature type="domain" description="Doubled CXXCH motif" evidence="1">
    <location>
        <begin position="54"/>
        <end position="91"/>
    </location>
</feature>
<dbReference type="Proteomes" id="UP000683493">
    <property type="component" value="Chromosome"/>
</dbReference>
<dbReference type="PANTHER" id="PTHR39425">
    <property type="entry name" value="LIPOPROTEIN CYTOCHROME C"/>
    <property type="match status" value="1"/>
</dbReference>
<dbReference type="Pfam" id="PF09699">
    <property type="entry name" value="Paired_CXXCH_1"/>
    <property type="match status" value="6"/>
</dbReference>
<reference evidence="2 3" key="1">
    <citation type="submission" date="2021-06" db="EMBL/GenBank/DDBJ databases">
        <title>Gemonas diversity in paddy soil.</title>
        <authorList>
            <person name="Liu G."/>
        </authorList>
    </citation>
    <scope>NUCLEOTIDE SEQUENCE [LARGE SCALE GENOMIC DNA]</scope>
    <source>
        <strain evidence="2 3">RG29</strain>
    </source>
</reference>
<protein>
    <submittedName>
        <fullName evidence="2">Cytochrome c3 family protein</fullName>
    </submittedName>
</protein>
<evidence type="ECO:0000259" key="1">
    <source>
        <dbReference type="Pfam" id="PF09699"/>
    </source>
</evidence>
<organism evidence="2 3">
    <name type="scientific">Geomonas diazotrophica</name>
    <dbReference type="NCBI Taxonomy" id="2843197"/>
    <lineage>
        <taxon>Bacteria</taxon>
        <taxon>Pseudomonadati</taxon>
        <taxon>Thermodesulfobacteriota</taxon>
        <taxon>Desulfuromonadia</taxon>
        <taxon>Geobacterales</taxon>
        <taxon>Geobacteraceae</taxon>
        <taxon>Geomonas</taxon>
    </lineage>
</organism>